<feature type="transmembrane region" description="Helical" evidence="1">
    <location>
        <begin position="802"/>
        <end position="824"/>
    </location>
</feature>
<accession>A0A815QKN4</accession>
<evidence type="ECO:0000313" key="5">
    <source>
        <dbReference type="Proteomes" id="UP000663852"/>
    </source>
</evidence>
<feature type="transmembrane region" description="Helical" evidence="1">
    <location>
        <begin position="1222"/>
        <end position="1255"/>
    </location>
</feature>
<feature type="transmembrane region" description="Helical" evidence="1">
    <location>
        <begin position="472"/>
        <end position="493"/>
    </location>
</feature>
<keyword evidence="1" id="KW-0472">Membrane</keyword>
<keyword evidence="1" id="KW-1133">Transmembrane helix</keyword>
<proteinExistence type="predicted"/>
<feature type="transmembrane region" description="Helical" evidence="1">
    <location>
        <begin position="888"/>
        <end position="910"/>
    </location>
</feature>
<organism evidence="3 5">
    <name type="scientific">Adineta ricciae</name>
    <name type="common">Rotifer</name>
    <dbReference type="NCBI Taxonomy" id="249248"/>
    <lineage>
        <taxon>Eukaryota</taxon>
        <taxon>Metazoa</taxon>
        <taxon>Spiralia</taxon>
        <taxon>Gnathifera</taxon>
        <taxon>Rotifera</taxon>
        <taxon>Eurotatoria</taxon>
        <taxon>Bdelloidea</taxon>
        <taxon>Adinetida</taxon>
        <taxon>Adinetidae</taxon>
        <taxon>Adineta</taxon>
    </lineage>
</organism>
<sequence length="1269" mass="144418">MEDVSLSSAANTSRISSNLSAEVKSYLRNLNLFPSIPPSTNEYRLRSERIATRLYIILLMLSLYILVIYTSLITVTEIVAVPASTTTEYSQSYNKYSEALTCPCSRISINYGTFLHLDYVLHRVCTSDFVNDEWIDYLRLARGVKSLRYIDFRWTAASIFQGLNVFCELVNESISNRLLQLYSSQYVTANVIPHELFQSQVKSFISQFILLTTNDFKFSLFTIQRTTQTNNIVSARQNNVRLYKLPNSTEIAPSTVRYNDCDCAASSQCIASSPILNISGNTKLFIVPGFRASCYLVEALLQSDLRCFYREKCITTLISYLPTSPTFKITAINSSSLVRFYVNSTIQSILDELFVEKWIPSIQYESYYNNCQPERCIYIQTTKTGIVYVITTLIGLIGGLIPVLKFVVPRLVMFVRRKKVDNIQENQTLEQEPAYNCMQRIKNHLCTLNVFPSVPPSTDEHRLRNERISTKVFLILFTLSITILNLYNSLIIVTQTVTVPSPSLTQYSHLYDKYSDALTCPCSKISMNYDTFLHLNYTFHQVCTSDFVGQDWIDYLTTIANRFRAKRNDFRSTGTLLFQGLKAFCQLVNEIISNRILRLSSYQYVAVSVTPVNVFRLQIDTFISQFKLSTINDFLLSLSAIRDTTQSNSLATSKQTNHGFQMRTTSLIPYPISYGNCSCGTSPFCVQQSAIISIPHEKIPFSIPGLFVGCYVIESLLQSNLQCFYNQSCIKTLQSYFKLLQPLDVKALDSSITSNFLPNSTVKRLVEQLMVETWTPSIMYENYFNACKPLQCLYTTETKNGFIYMFTTLLGLLGGLITVLKFIVPKVVMFIRRRKETERTNNGINWKERIRLLEQKMKIFIGNFNMFPSTPPSTDGYHLRNQRIATRLFIILLVLSLYILVTYTSMISVIETITVSNPSLTKYSKLYSEHPQRLTCPCSKVSINYGTFLQLDYVLHHVCNSDFVTSNWVEYIRKSREIASGPVSVYGFLATGPRTFQALSAFCRLVDEIISNRLVQFYSNQFVTANVISNDVFQSQAKSFISHFILLTTNDFLLSLSTIRDTTHSNALLSSFITNYKILYEGDDKNLKLVTQTVGTCSCAASSRCIRPSEISSRDGSKVVFTVPGLYIGCYLVEALLQSDLTCFYDKMCLNQLQSYISSVISMNVTSLNTSLLIRFSEKSTVANIINELMVEKWITSILYEKYYNECGPTKCSYTYVTKNSIIYIVTTSVASIGGLITILKLTLLEIVNFIAFCIRKWSTRRAVVVPMT</sequence>
<dbReference type="Proteomes" id="UP000663852">
    <property type="component" value="Unassembled WGS sequence"/>
</dbReference>
<dbReference type="Proteomes" id="UP000663828">
    <property type="component" value="Unassembled WGS sequence"/>
</dbReference>
<keyword evidence="1" id="KW-0812">Transmembrane</keyword>
<dbReference type="AlphaFoldDB" id="A0A815QKN4"/>
<name>A0A815QKN4_ADIRI</name>
<evidence type="ECO:0000313" key="2">
    <source>
        <dbReference type="EMBL" id="CAF1073423.1"/>
    </source>
</evidence>
<feature type="transmembrane region" description="Helical" evidence="1">
    <location>
        <begin position="54"/>
        <end position="75"/>
    </location>
</feature>
<evidence type="ECO:0000313" key="4">
    <source>
        <dbReference type="Proteomes" id="UP000663828"/>
    </source>
</evidence>
<comment type="caution">
    <text evidence="3">The sequence shown here is derived from an EMBL/GenBank/DDBJ whole genome shotgun (WGS) entry which is preliminary data.</text>
</comment>
<dbReference type="EMBL" id="CAJNOR010001094">
    <property type="protein sequence ID" value="CAF1073423.1"/>
    <property type="molecule type" value="Genomic_DNA"/>
</dbReference>
<dbReference type="EMBL" id="CAJNOJ010000483">
    <property type="protein sequence ID" value="CAF1463724.1"/>
    <property type="molecule type" value="Genomic_DNA"/>
</dbReference>
<evidence type="ECO:0000313" key="3">
    <source>
        <dbReference type="EMBL" id="CAF1463724.1"/>
    </source>
</evidence>
<evidence type="ECO:0000256" key="1">
    <source>
        <dbReference type="SAM" id="Phobius"/>
    </source>
</evidence>
<protein>
    <submittedName>
        <fullName evidence="3">Uncharacterized protein</fullName>
    </submittedName>
</protein>
<gene>
    <name evidence="3" type="ORF">EDS130_LOCUS40329</name>
    <name evidence="2" type="ORF">XAT740_LOCUS16938</name>
</gene>
<reference evidence="3" key="1">
    <citation type="submission" date="2021-02" db="EMBL/GenBank/DDBJ databases">
        <authorList>
            <person name="Nowell W R."/>
        </authorList>
    </citation>
    <scope>NUCLEOTIDE SEQUENCE</scope>
</reference>
<feature type="transmembrane region" description="Helical" evidence="1">
    <location>
        <begin position="385"/>
        <end position="408"/>
    </location>
</feature>
<dbReference type="OrthoDB" id="10047228at2759"/>
<keyword evidence="4" id="KW-1185">Reference proteome</keyword>